<evidence type="ECO:0000256" key="1">
    <source>
        <dbReference type="SAM" id="MobiDB-lite"/>
    </source>
</evidence>
<evidence type="ECO:0000313" key="4">
    <source>
        <dbReference type="Proteomes" id="UP001302072"/>
    </source>
</evidence>
<sequence length="137" mass="14372">MSDAIRTLAHLHAALLLALLGTAPATAQQRPLTGQMLGEQPPPPPPAPPVTPAPVVVPVAVTPAPVALALPPRPQLGDTTRALLQLQASGERAGKPHTVLGDQASRSYARYLNSFDHPIPEYLEYSVRKDVASEGGE</sequence>
<dbReference type="Proteomes" id="UP001302072">
    <property type="component" value="Chromosome"/>
</dbReference>
<evidence type="ECO:0000313" key="3">
    <source>
        <dbReference type="EMBL" id="WNH52359.1"/>
    </source>
</evidence>
<reference evidence="3 4" key="1">
    <citation type="submission" date="2022-12" db="EMBL/GenBank/DDBJ databases">
        <title>Two new species, Stenotrophomonas aracearum and Stenotrophomonas oahuensis, isolated from Anthurium (Araceae family) in Hawaii.</title>
        <authorList>
            <person name="Chunag S.C."/>
            <person name="Dobhal S."/>
            <person name="Alvarez A."/>
            <person name="Arif M."/>
        </authorList>
    </citation>
    <scope>NUCLEOTIDE SEQUENCE [LARGE SCALE GENOMIC DNA]</scope>
    <source>
        <strain evidence="3 4">A5586</strain>
    </source>
</reference>
<proteinExistence type="predicted"/>
<dbReference type="EMBL" id="CP115541">
    <property type="protein sequence ID" value="WNH52359.1"/>
    <property type="molecule type" value="Genomic_DNA"/>
</dbReference>
<organism evidence="3 4">
    <name type="scientific">Stenotrophomonas oahuensis</name>
    <dbReference type="NCBI Taxonomy" id="3003271"/>
    <lineage>
        <taxon>Bacteria</taxon>
        <taxon>Pseudomonadati</taxon>
        <taxon>Pseudomonadota</taxon>
        <taxon>Gammaproteobacteria</taxon>
        <taxon>Lysobacterales</taxon>
        <taxon>Lysobacteraceae</taxon>
        <taxon>Stenotrophomonas</taxon>
    </lineage>
</organism>
<feature type="region of interest" description="Disordered" evidence="1">
    <location>
        <begin position="32"/>
        <end position="51"/>
    </location>
</feature>
<accession>A0ABY9YN91</accession>
<feature type="chain" id="PRO_5045348243" evidence="2">
    <location>
        <begin position="28"/>
        <end position="137"/>
    </location>
</feature>
<keyword evidence="4" id="KW-1185">Reference proteome</keyword>
<name>A0ABY9YN91_9GAMM</name>
<evidence type="ECO:0000256" key="2">
    <source>
        <dbReference type="SAM" id="SignalP"/>
    </source>
</evidence>
<dbReference type="InterPro" id="IPR022053">
    <property type="entry name" value="DUF3613"/>
</dbReference>
<dbReference type="RefSeq" id="WP_311191560.1">
    <property type="nucleotide sequence ID" value="NZ_CP115541.1"/>
</dbReference>
<gene>
    <name evidence="3" type="ORF">PDM29_18825</name>
</gene>
<feature type="signal peptide" evidence="2">
    <location>
        <begin position="1"/>
        <end position="27"/>
    </location>
</feature>
<protein>
    <submittedName>
        <fullName evidence="3">DUF3613 domain-containing protein</fullName>
    </submittedName>
</protein>
<keyword evidence="2" id="KW-0732">Signal</keyword>
<dbReference type="Pfam" id="PF12266">
    <property type="entry name" value="DUF3613"/>
    <property type="match status" value="1"/>
</dbReference>
<feature type="compositionally biased region" description="Pro residues" evidence="1">
    <location>
        <begin position="40"/>
        <end position="51"/>
    </location>
</feature>